<dbReference type="Gene3D" id="1.10.4100.10">
    <property type="entry name" value="2-methylcitrate dehydratase PrpD"/>
    <property type="match status" value="1"/>
</dbReference>
<dbReference type="Gene3D" id="3.30.1330.120">
    <property type="entry name" value="2-methylcitrate dehydratase PrpD"/>
    <property type="match status" value="1"/>
</dbReference>
<evidence type="ECO:0000259" key="2">
    <source>
        <dbReference type="Pfam" id="PF03972"/>
    </source>
</evidence>
<dbReference type="Proteomes" id="UP001241988">
    <property type="component" value="Unassembled WGS sequence"/>
</dbReference>
<name>A0ABU0GRU0_9BACL</name>
<dbReference type="Pfam" id="PF03972">
    <property type="entry name" value="MmgE_PrpD_N"/>
    <property type="match status" value="1"/>
</dbReference>
<feature type="domain" description="MmgE/PrpD C-terminal" evidence="3">
    <location>
        <begin position="265"/>
        <end position="429"/>
    </location>
</feature>
<sequence>MELSRQLARYSLELSYEDLPEEVVSFTKLCILDYFGSAISGSDKKPVQMVSELVNEMGGHEQAKLFTGGKSSAINAALVNGAASHVMELDDIHKGSIIHAATVVIPAALAIAEWKELSGKELITAVVAGYEVCFRIGEAVSPSHYYYWHNTATCGTFGAVTAAGKLLGLSEDELVNALGNAGSQAAGLWEFIVDGAMTKQLHTGKAAMNGTMAALLAQKGFTGPKKILEGDRGFFNAMSEEHDVSRITENLGQEFKILENSFKIHASCRHTHHAVDLLIDIFKEQHPALEDIESVEVDSYQVALNITDDADPQTEYAAKFSLQFCSALALLNGRASLEDFNGDKLWDEGVRSLIKKVNVQVDPAIDGSYPKQWGAAVSVLLKDGEKIHKQTDFPKGDPENAVTPEELLEKFMGMATKLPTQQRQALAESLMDLESTENISDLMAAL</sequence>
<dbReference type="Pfam" id="PF19305">
    <property type="entry name" value="MmgE_PrpD_C"/>
    <property type="match status" value="1"/>
</dbReference>
<dbReference type="InterPro" id="IPR042183">
    <property type="entry name" value="MmgE/PrpD_sf_1"/>
</dbReference>
<evidence type="ECO:0000256" key="1">
    <source>
        <dbReference type="ARBA" id="ARBA00006174"/>
    </source>
</evidence>
<dbReference type="InterPro" id="IPR042188">
    <property type="entry name" value="MmgE/PrpD_sf_2"/>
</dbReference>
<feature type="domain" description="MmgE/PrpD N-terminal" evidence="2">
    <location>
        <begin position="5"/>
        <end position="245"/>
    </location>
</feature>
<keyword evidence="5" id="KW-1185">Reference proteome</keyword>
<evidence type="ECO:0000259" key="3">
    <source>
        <dbReference type="Pfam" id="PF19305"/>
    </source>
</evidence>
<dbReference type="InterPro" id="IPR036148">
    <property type="entry name" value="MmgE/PrpD_sf"/>
</dbReference>
<dbReference type="SUPFAM" id="SSF103378">
    <property type="entry name" value="2-methylcitrate dehydratase PrpD"/>
    <property type="match status" value="1"/>
</dbReference>
<dbReference type="InterPro" id="IPR045337">
    <property type="entry name" value="MmgE_PrpD_C"/>
</dbReference>
<evidence type="ECO:0000313" key="5">
    <source>
        <dbReference type="Proteomes" id="UP001241988"/>
    </source>
</evidence>
<protein>
    <submittedName>
        <fullName evidence="4">2-methylcitrate dehydratase PrpD</fullName>
    </submittedName>
</protein>
<dbReference type="InterPro" id="IPR045336">
    <property type="entry name" value="MmgE_PrpD_N"/>
</dbReference>
<organism evidence="4 5">
    <name type="scientific">Planomicrobium stackebrandtii</name>
    <dbReference type="NCBI Taxonomy" id="253160"/>
    <lineage>
        <taxon>Bacteria</taxon>
        <taxon>Bacillati</taxon>
        <taxon>Bacillota</taxon>
        <taxon>Bacilli</taxon>
        <taxon>Bacillales</taxon>
        <taxon>Caryophanaceae</taxon>
        <taxon>Planomicrobium</taxon>
    </lineage>
</organism>
<reference evidence="4 5" key="1">
    <citation type="submission" date="2023-07" db="EMBL/GenBank/DDBJ databases">
        <title>Genomic Encyclopedia of Type Strains, Phase IV (KMG-IV): sequencing the most valuable type-strain genomes for metagenomic binning, comparative biology and taxonomic classification.</title>
        <authorList>
            <person name="Goeker M."/>
        </authorList>
    </citation>
    <scope>NUCLEOTIDE SEQUENCE [LARGE SCALE GENOMIC DNA]</scope>
    <source>
        <strain evidence="4 5">DSM 16419</strain>
    </source>
</reference>
<dbReference type="PANTHER" id="PTHR16943">
    <property type="entry name" value="2-METHYLCITRATE DEHYDRATASE-RELATED"/>
    <property type="match status" value="1"/>
</dbReference>
<comment type="caution">
    <text evidence="4">The sequence shown here is derived from an EMBL/GenBank/DDBJ whole genome shotgun (WGS) entry which is preliminary data.</text>
</comment>
<comment type="similarity">
    <text evidence="1">Belongs to the PrpD family.</text>
</comment>
<accession>A0ABU0GRU0</accession>
<dbReference type="EMBL" id="JAUSWB010000002">
    <property type="protein sequence ID" value="MDQ0428075.1"/>
    <property type="molecule type" value="Genomic_DNA"/>
</dbReference>
<dbReference type="PANTHER" id="PTHR16943:SF8">
    <property type="entry name" value="2-METHYLCITRATE DEHYDRATASE"/>
    <property type="match status" value="1"/>
</dbReference>
<proteinExistence type="inferred from homology"/>
<dbReference type="InterPro" id="IPR005656">
    <property type="entry name" value="MmgE_PrpD"/>
</dbReference>
<gene>
    <name evidence="4" type="ORF">QOZ98_000901</name>
</gene>
<dbReference type="RefSeq" id="WP_308786294.1">
    <property type="nucleotide sequence ID" value="NZ_JAUSWB010000002.1"/>
</dbReference>
<evidence type="ECO:0000313" key="4">
    <source>
        <dbReference type="EMBL" id="MDQ0428075.1"/>
    </source>
</evidence>